<protein>
    <submittedName>
        <fullName evidence="1">YlbD family protein</fullName>
    </submittedName>
</protein>
<evidence type="ECO:0000313" key="1">
    <source>
        <dbReference type="EMBL" id="UOQ47980.1"/>
    </source>
</evidence>
<accession>A0ABY4EU93</accession>
<dbReference type="Pfam" id="PF14071">
    <property type="entry name" value="YlbD_coat"/>
    <property type="match status" value="1"/>
</dbReference>
<name>A0ABY4EU93_9BACI</name>
<proteinExistence type="predicted"/>
<gene>
    <name evidence="1" type="ORF">MUN88_18290</name>
</gene>
<reference evidence="1 2" key="1">
    <citation type="submission" date="2022-04" db="EMBL/GenBank/DDBJ databases">
        <title>Gracilibacillus sp. isolated from saltern.</title>
        <authorList>
            <person name="Won M."/>
            <person name="Lee C.-M."/>
            <person name="Woen H.-Y."/>
            <person name="Kwon S.-W."/>
        </authorList>
    </citation>
    <scope>NUCLEOTIDE SEQUENCE [LARGE SCALE GENOMIC DNA]</scope>
    <source>
        <strain evidence="1 2">SSWR10-1</strain>
    </source>
</reference>
<dbReference type="EMBL" id="CP095072">
    <property type="protein sequence ID" value="UOQ47980.1"/>
    <property type="molecule type" value="Genomic_DNA"/>
</dbReference>
<organism evidence="1 2">
    <name type="scientific">Gracilibacillus caseinilyticus</name>
    <dbReference type="NCBI Taxonomy" id="2932256"/>
    <lineage>
        <taxon>Bacteria</taxon>
        <taxon>Bacillati</taxon>
        <taxon>Bacillota</taxon>
        <taxon>Bacilli</taxon>
        <taxon>Bacillales</taxon>
        <taxon>Bacillaceae</taxon>
        <taxon>Gracilibacillus</taxon>
    </lineage>
</organism>
<keyword evidence="2" id="KW-1185">Reference proteome</keyword>
<sequence length="134" mass="15802">MKNSFNPSVQQFKLFLQDHPLLLKQVRQGNMTMQDAYEQYMLLGEDDPSWKNYQKKEKKDVKKDKEEKTSNQLYQKMWKHIEELDANKVETHINDLNGAIDNLLTLIGQFKQFRSKNQSGAGSSSDQFFFHPKD</sequence>
<dbReference type="RefSeq" id="WP_244717822.1">
    <property type="nucleotide sequence ID" value="NZ_CP095072.1"/>
</dbReference>
<evidence type="ECO:0000313" key="2">
    <source>
        <dbReference type="Proteomes" id="UP000831782"/>
    </source>
</evidence>
<dbReference type="InterPro" id="IPR025953">
    <property type="entry name" value="YlbD_coat"/>
</dbReference>
<dbReference type="Proteomes" id="UP000831782">
    <property type="component" value="Chromosome"/>
</dbReference>